<dbReference type="Proteomes" id="UP000434276">
    <property type="component" value="Unassembled WGS sequence"/>
</dbReference>
<reference evidence="3 4" key="1">
    <citation type="submission" date="2019-12" db="EMBL/GenBank/DDBJ databases">
        <authorList>
            <person name="Jiao W.-B."/>
            <person name="Schneeberger K."/>
        </authorList>
    </citation>
    <scope>NUCLEOTIDE SEQUENCE [LARGE SCALE GENOMIC DNA]</scope>
    <source>
        <strain evidence="4">cv. C24</strain>
    </source>
</reference>
<name>A0A5S9YCN5_ARATH</name>
<dbReference type="SUPFAM" id="SSF50249">
    <property type="entry name" value="Nucleic acid-binding proteins"/>
    <property type="match status" value="3"/>
</dbReference>
<gene>
    <name evidence="3" type="ORF">C24_LOCUS25083</name>
</gene>
<dbReference type="CDD" id="cd04480">
    <property type="entry name" value="RPA1_DBD_A_like"/>
    <property type="match status" value="1"/>
</dbReference>
<feature type="region of interest" description="Disordered" evidence="1">
    <location>
        <begin position="431"/>
        <end position="470"/>
    </location>
</feature>
<dbReference type="Pfam" id="PF02721">
    <property type="entry name" value="DUF223"/>
    <property type="match status" value="1"/>
</dbReference>
<dbReference type="OrthoDB" id="1931061at2759"/>
<organism evidence="3 4">
    <name type="scientific">Arabidopsis thaliana</name>
    <name type="common">Mouse-ear cress</name>
    <dbReference type="NCBI Taxonomy" id="3702"/>
    <lineage>
        <taxon>Eukaryota</taxon>
        <taxon>Viridiplantae</taxon>
        <taxon>Streptophyta</taxon>
        <taxon>Embryophyta</taxon>
        <taxon>Tracheophyta</taxon>
        <taxon>Spermatophyta</taxon>
        <taxon>Magnoliopsida</taxon>
        <taxon>eudicotyledons</taxon>
        <taxon>Gunneridae</taxon>
        <taxon>Pentapetalae</taxon>
        <taxon>rosids</taxon>
        <taxon>malvids</taxon>
        <taxon>Brassicales</taxon>
        <taxon>Brassicaceae</taxon>
        <taxon>Camelineae</taxon>
        <taxon>Arabidopsis</taxon>
    </lineage>
</organism>
<protein>
    <recommendedName>
        <fullName evidence="2">Replication protein A 70 kDa DNA-binding subunit B/D first OB fold domain-containing protein</fullName>
    </recommendedName>
</protein>
<evidence type="ECO:0000259" key="2">
    <source>
        <dbReference type="Pfam" id="PF02721"/>
    </source>
</evidence>
<dbReference type="EMBL" id="CACSHJ010000096">
    <property type="protein sequence ID" value="CAA0408793.1"/>
    <property type="molecule type" value="Genomic_DNA"/>
</dbReference>
<dbReference type="InterPro" id="IPR012340">
    <property type="entry name" value="NA-bd_OB-fold"/>
</dbReference>
<sequence>MPPNTLKTNENPLSYSTLDALDGKIDSPTIVVRLIQSWEVRDFKRNNLLLSVDCLLIDEKANAIQGSIHPRRLHKFKPKLIEGNIFSIHDFDVKKQQNSYRLTNHDYKIFFNDHTSMNVVDNIHNDIPHEYFRIQTFKDIEMIVDKGENLPDIVGQVSRIRNSDKLDETTIPPKTTNNVILTCTFESGETAYISIWDKLACKVRNDLDQLQGEPLIVIVTGVNPKTVRGELYLNTTASTRFYWNIENDVTKDFRKSTNFQKLLVPSCEDQTTELVPTNIESITQILAYVNDQSGKEKKLWCKAKIIDVILSSGWFFISCASCFKKMEKAGQAITCGNCGSVSIGRLRYRIEVIVDDGCQTSTFIIFDEAGQTLLKTTASNLASKNNVGENDPYGEIVPQEIHNIIGKDFFFYIKVASYNFTAKHQSFSVSKMVTPSPMVTKRPTETPDPSPTKSTSDTENINITNKKRRTRKNITKVVVEESDDELVRSSHSDRALDDV</sequence>
<dbReference type="InterPro" id="IPR003871">
    <property type="entry name" value="RFA1B/D_OB_1st"/>
</dbReference>
<dbReference type="ExpressionAtlas" id="A0A5S9YCN5">
    <property type="expression patterns" value="differential"/>
</dbReference>
<dbReference type="AlphaFoldDB" id="A0A5S9YCN5"/>
<evidence type="ECO:0000313" key="4">
    <source>
        <dbReference type="Proteomes" id="UP000434276"/>
    </source>
</evidence>
<dbReference type="Gene3D" id="2.40.50.140">
    <property type="entry name" value="Nucleic acid-binding proteins"/>
    <property type="match status" value="3"/>
</dbReference>
<dbReference type="PANTHER" id="PTHR47165:SF4">
    <property type="entry name" value="OS03G0429900 PROTEIN"/>
    <property type="match status" value="1"/>
</dbReference>
<accession>A0A5S9YCN5</accession>
<feature type="domain" description="Replication protein A 70 kDa DNA-binding subunit B/D first OB fold" evidence="2">
    <location>
        <begin position="15"/>
        <end position="117"/>
    </location>
</feature>
<evidence type="ECO:0000256" key="1">
    <source>
        <dbReference type="SAM" id="MobiDB-lite"/>
    </source>
</evidence>
<dbReference type="PANTHER" id="PTHR47165">
    <property type="entry name" value="OS03G0429900 PROTEIN"/>
    <property type="match status" value="1"/>
</dbReference>
<evidence type="ECO:0000313" key="3">
    <source>
        <dbReference type="EMBL" id="CAA0408793.1"/>
    </source>
</evidence>
<proteinExistence type="predicted"/>